<evidence type="ECO:0000313" key="5">
    <source>
        <dbReference type="EMBL" id="PFL55300.1"/>
    </source>
</evidence>
<feature type="compositionally biased region" description="Polar residues" evidence="3">
    <location>
        <begin position="8"/>
        <end position="24"/>
    </location>
</feature>
<dbReference type="PANTHER" id="PTHR10587:SF133">
    <property type="entry name" value="CHITIN DEACETYLASE 1-RELATED"/>
    <property type="match status" value="1"/>
</dbReference>
<keyword evidence="1" id="KW-0479">Metal-binding</keyword>
<dbReference type="EMBL" id="NUXH01000141">
    <property type="protein sequence ID" value="PFL55300.1"/>
    <property type="molecule type" value="Genomic_DNA"/>
</dbReference>
<dbReference type="SUPFAM" id="SSF88713">
    <property type="entry name" value="Glycoside hydrolase/deacetylase"/>
    <property type="match status" value="1"/>
</dbReference>
<evidence type="ECO:0000256" key="2">
    <source>
        <dbReference type="ARBA" id="ARBA00022801"/>
    </source>
</evidence>
<name>A0A2B0WTW2_BACAN</name>
<feature type="domain" description="NodB homology" evidence="4">
    <location>
        <begin position="1"/>
        <end position="68"/>
    </location>
</feature>
<dbReference type="PANTHER" id="PTHR10587">
    <property type="entry name" value="GLYCOSYL TRANSFERASE-RELATED"/>
    <property type="match status" value="1"/>
</dbReference>
<dbReference type="PROSITE" id="PS51677">
    <property type="entry name" value="NODB"/>
    <property type="match status" value="1"/>
</dbReference>
<dbReference type="GO" id="GO:0016020">
    <property type="term" value="C:membrane"/>
    <property type="evidence" value="ECO:0007669"/>
    <property type="project" value="TreeGrafter"/>
</dbReference>
<keyword evidence="2" id="KW-0378">Hydrolase</keyword>
<dbReference type="Proteomes" id="UP000222851">
    <property type="component" value="Unassembled WGS sequence"/>
</dbReference>
<evidence type="ECO:0000256" key="1">
    <source>
        <dbReference type="ARBA" id="ARBA00022723"/>
    </source>
</evidence>
<organism evidence="5 6">
    <name type="scientific">Bacillus anthracis</name>
    <name type="common">anthrax bacterium</name>
    <dbReference type="NCBI Taxonomy" id="1392"/>
    <lineage>
        <taxon>Bacteria</taxon>
        <taxon>Bacillati</taxon>
        <taxon>Bacillota</taxon>
        <taxon>Bacilli</taxon>
        <taxon>Bacillales</taxon>
        <taxon>Bacillaceae</taxon>
        <taxon>Bacillus</taxon>
        <taxon>Bacillus cereus group</taxon>
    </lineage>
</organism>
<dbReference type="GO" id="GO:0005975">
    <property type="term" value="P:carbohydrate metabolic process"/>
    <property type="evidence" value="ECO:0007669"/>
    <property type="project" value="InterPro"/>
</dbReference>
<evidence type="ECO:0000259" key="4">
    <source>
        <dbReference type="PROSITE" id="PS51677"/>
    </source>
</evidence>
<dbReference type="Gene3D" id="3.20.20.370">
    <property type="entry name" value="Glycoside hydrolase/deacetylase"/>
    <property type="match status" value="1"/>
</dbReference>
<dbReference type="InterPro" id="IPR011330">
    <property type="entry name" value="Glyco_hydro/deAcase_b/a-brl"/>
</dbReference>
<reference evidence="5 6" key="1">
    <citation type="submission" date="2017-09" db="EMBL/GenBank/DDBJ databases">
        <title>Large-scale bioinformatics analysis of Bacillus genomes uncovers conserved roles of natural products in bacterial physiology.</title>
        <authorList>
            <consortium name="Agbiome Team Llc"/>
            <person name="Bleich R.M."/>
            <person name="Grubbs K.J."/>
            <person name="Santa Maria K.C."/>
            <person name="Allen S.E."/>
            <person name="Farag S."/>
            <person name="Shank E.A."/>
            <person name="Bowers A."/>
        </authorList>
    </citation>
    <scope>NUCLEOTIDE SEQUENCE [LARGE SCALE GENOMIC DNA]</scope>
    <source>
        <strain evidence="5 6">AFS081271</strain>
    </source>
</reference>
<dbReference type="Pfam" id="PF01522">
    <property type="entry name" value="Polysacc_deac_1"/>
    <property type="match status" value="1"/>
</dbReference>
<dbReference type="CDD" id="cd10917">
    <property type="entry name" value="CE4_NodB_like_6s_7s"/>
    <property type="match status" value="1"/>
</dbReference>
<dbReference type="InterPro" id="IPR050248">
    <property type="entry name" value="Polysacc_deacetylase_ArnD"/>
</dbReference>
<dbReference type="GO" id="GO:0046872">
    <property type="term" value="F:metal ion binding"/>
    <property type="evidence" value="ECO:0007669"/>
    <property type="project" value="UniProtKB-KW"/>
</dbReference>
<evidence type="ECO:0000313" key="6">
    <source>
        <dbReference type="Proteomes" id="UP000222851"/>
    </source>
</evidence>
<feature type="region of interest" description="Disordered" evidence="3">
    <location>
        <begin position="1"/>
        <end position="25"/>
    </location>
</feature>
<gene>
    <name evidence="5" type="ORF">COJ30_26305</name>
</gene>
<sequence length="68" mass="7696">MREEHTLGNHSWSHPNFTKLTTSQAKEEVLSTEEEIISLTGNNPTLFRPPYGECTEADFQMINELGTS</sequence>
<protein>
    <submittedName>
        <fullName evidence="5">Polysaccharide deacetylase family protein</fullName>
    </submittedName>
</protein>
<dbReference type="GO" id="GO:0016810">
    <property type="term" value="F:hydrolase activity, acting on carbon-nitrogen (but not peptide) bonds"/>
    <property type="evidence" value="ECO:0007669"/>
    <property type="project" value="InterPro"/>
</dbReference>
<proteinExistence type="predicted"/>
<dbReference type="AlphaFoldDB" id="A0A2B0WTW2"/>
<evidence type="ECO:0000256" key="3">
    <source>
        <dbReference type="SAM" id="MobiDB-lite"/>
    </source>
</evidence>
<accession>A0A2B0WTW2</accession>
<comment type="caution">
    <text evidence="5">The sequence shown here is derived from an EMBL/GenBank/DDBJ whole genome shotgun (WGS) entry which is preliminary data.</text>
</comment>
<dbReference type="InterPro" id="IPR002509">
    <property type="entry name" value="NODB_dom"/>
</dbReference>